<dbReference type="PRINTS" id="PR00412">
    <property type="entry name" value="EPOXHYDRLASE"/>
</dbReference>
<dbReference type="Gene3D" id="3.40.50.1820">
    <property type="entry name" value="alpha/beta hydrolase"/>
    <property type="match status" value="1"/>
</dbReference>
<dbReference type="GO" id="GO:0016020">
    <property type="term" value="C:membrane"/>
    <property type="evidence" value="ECO:0007669"/>
    <property type="project" value="TreeGrafter"/>
</dbReference>
<dbReference type="GO" id="GO:0047372">
    <property type="term" value="F:monoacylglycerol lipase activity"/>
    <property type="evidence" value="ECO:0007669"/>
    <property type="project" value="TreeGrafter"/>
</dbReference>
<dbReference type="GO" id="GO:0046464">
    <property type="term" value="P:acylglycerol catabolic process"/>
    <property type="evidence" value="ECO:0007669"/>
    <property type="project" value="TreeGrafter"/>
</dbReference>
<sequence>MGGIVFGFLLMQMFRQLAVFGVLACLLLLAPAVRADAYPYPLKSFEFESQRQTLSMAYMDVPAQGQARGVFVLLHGKNFNGAYWGDTMALLAQHGFRVIVPDQIGFGASSMPRRYQYSFAQLAANTRALLDSLGLKGTRVLGHSMGGMLATRYALQYPDAVEQLVLLNPIGLEDWRAMGVPYVAPERIYQAERKKSYASIQAYQQASYYDGKWKDSYTPWARMLAEAYSGERGDAFAWSMALTADMILSQPVVYQFDQLRVPTVLIVGLRDRTAIGRPLVSDELAARMGDYPALTRKLAARIPQLDVITFDGVGHLPHIEAPQRFFGALRSVLEPDA</sequence>
<dbReference type="STRING" id="1317117.ATO7_08487"/>
<dbReference type="InterPro" id="IPR029058">
    <property type="entry name" value="AB_hydrolase_fold"/>
</dbReference>
<evidence type="ECO:0000313" key="3">
    <source>
        <dbReference type="Proteomes" id="UP000192342"/>
    </source>
</evidence>
<name>A0A1Y1SEF6_9GAMM</name>
<dbReference type="Pfam" id="PF00561">
    <property type="entry name" value="Abhydrolase_1"/>
    <property type="match status" value="1"/>
</dbReference>
<dbReference type="PANTHER" id="PTHR43798">
    <property type="entry name" value="MONOACYLGLYCEROL LIPASE"/>
    <property type="match status" value="1"/>
</dbReference>
<keyword evidence="2" id="KW-0378">Hydrolase</keyword>
<dbReference type="AlphaFoldDB" id="A0A1Y1SEF6"/>
<dbReference type="EMBL" id="AQQV01000002">
    <property type="protein sequence ID" value="ORE87063.1"/>
    <property type="molecule type" value="Genomic_DNA"/>
</dbReference>
<dbReference type="InterPro" id="IPR000639">
    <property type="entry name" value="Epox_hydrolase-like"/>
</dbReference>
<accession>A0A1Y1SEF6</accession>
<dbReference type="SUPFAM" id="SSF53474">
    <property type="entry name" value="alpha/beta-Hydrolases"/>
    <property type="match status" value="1"/>
</dbReference>
<dbReference type="PANTHER" id="PTHR43798:SF33">
    <property type="entry name" value="HYDROLASE, PUTATIVE (AFU_ORTHOLOGUE AFUA_2G14860)-RELATED"/>
    <property type="match status" value="1"/>
</dbReference>
<dbReference type="InterPro" id="IPR000073">
    <property type="entry name" value="AB_hydrolase_1"/>
</dbReference>
<protein>
    <submittedName>
        <fullName evidence="2">Alpha/beta hydrolase</fullName>
    </submittedName>
</protein>
<feature type="domain" description="AB hydrolase-1" evidence="1">
    <location>
        <begin position="70"/>
        <end position="322"/>
    </location>
</feature>
<dbReference type="PRINTS" id="PR00111">
    <property type="entry name" value="ABHYDROLASE"/>
</dbReference>
<dbReference type="InterPro" id="IPR050266">
    <property type="entry name" value="AB_hydrolase_sf"/>
</dbReference>
<gene>
    <name evidence="2" type="ORF">ATO7_08487</name>
</gene>
<keyword evidence="3" id="KW-1185">Reference proteome</keyword>
<dbReference type="Proteomes" id="UP000192342">
    <property type="component" value="Unassembled WGS sequence"/>
</dbReference>
<evidence type="ECO:0000313" key="2">
    <source>
        <dbReference type="EMBL" id="ORE87063.1"/>
    </source>
</evidence>
<proteinExistence type="predicted"/>
<comment type="caution">
    <text evidence="2">The sequence shown here is derived from an EMBL/GenBank/DDBJ whole genome shotgun (WGS) entry which is preliminary data.</text>
</comment>
<evidence type="ECO:0000259" key="1">
    <source>
        <dbReference type="Pfam" id="PF00561"/>
    </source>
</evidence>
<reference evidence="2 3" key="1">
    <citation type="submission" date="2013-04" db="EMBL/GenBank/DDBJ databases">
        <title>Oceanococcus atlanticus 22II-S10r2 Genome Sequencing.</title>
        <authorList>
            <person name="Lai Q."/>
            <person name="Li G."/>
            <person name="Shao Z."/>
        </authorList>
    </citation>
    <scope>NUCLEOTIDE SEQUENCE [LARGE SCALE GENOMIC DNA]</scope>
    <source>
        <strain evidence="2 3">22II-S10r2</strain>
    </source>
</reference>
<organism evidence="2 3">
    <name type="scientific">Oceanococcus atlanticus</name>
    <dbReference type="NCBI Taxonomy" id="1317117"/>
    <lineage>
        <taxon>Bacteria</taxon>
        <taxon>Pseudomonadati</taxon>
        <taxon>Pseudomonadota</taxon>
        <taxon>Gammaproteobacteria</taxon>
        <taxon>Chromatiales</taxon>
        <taxon>Oceanococcaceae</taxon>
        <taxon>Oceanococcus</taxon>
    </lineage>
</organism>